<proteinExistence type="predicted"/>
<reference evidence="1 2" key="1">
    <citation type="journal article" date="2014" name="Int. J. Syst. Evol. Microbiol.">
        <title>Bradyrhizobium ottawaense sp. nov., a symbiotic nitrogen fixing bacterium from root nodules of soybeans in Canada.</title>
        <authorList>
            <person name="Yu X."/>
            <person name="Cloutier S."/>
            <person name="Tambong J.T."/>
            <person name="Bromfield E.S."/>
        </authorList>
    </citation>
    <scope>NUCLEOTIDE SEQUENCE [LARGE SCALE GENOMIC DNA]</scope>
    <source>
        <strain evidence="1 2">OO99</strain>
    </source>
</reference>
<sequence>MQCHDAFRGSSRVTWSVRAACETALRSRDRASSTAACSADRTLQSRVVLPGTRTGCA</sequence>
<evidence type="ECO:0000313" key="2">
    <source>
        <dbReference type="Proteomes" id="UP000215703"/>
    </source>
</evidence>
<organism evidence="1 2">
    <name type="scientific">Bradyrhizobium ottawaense</name>
    <dbReference type="NCBI Taxonomy" id="931866"/>
    <lineage>
        <taxon>Bacteria</taxon>
        <taxon>Pseudomonadati</taxon>
        <taxon>Pseudomonadota</taxon>
        <taxon>Alphaproteobacteria</taxon>
        <taxon>Hyphomicrobiales</taxon>
        <taxon>Nitrobacteraceae</taxon>
        <taxon>Bradyrhizobium</taxon>
    </lineage>
</organism>
<protein>
    <submittedName>
        <fullName evidence="1">NolM protein</fullName>
    </submittedName>
</protein>
<gene>
    <name evidence="1" type="ORF">CIT37_02860</name>
</gene>
<reference evidence="1 2" key="2">
    <citation type="journal article" date="2017" name="Syst. Appl. Microbiol.">
        <title>Soybeans inoculated with root zone soils of Canadian native legumes harbour diverse and novel Bradyrhizobium spp. that possess agricultural potential.</title>
        <authorList>
            <person name="Bromfield E.S.P."/>
            <person name="Cloutier S."/>
            <person name="Tambong J.T."/>
            <person name="Tran Thi T.V."/>
        </authorList>
    </citation>
    <scope>NUCLEOTIDE SEQUENCE [LARGE SCALE GENOMIC DNA]</scope>
    <source>
        <strain evidence="1 2">OO99</strain>
    </source>
</reference>
<accession>A0A2U8P0Y9</accession>
<name>A0A2U8P0Y9_9BRAD</name>
<dbReference type="AlphaFoldDB" id="A0A2U8P0Y9"/>
<dbReference type="EMBL" id="CP029425">
    <property type="protein sequence ID" value="AWL91352.1"/>
    <property type="molecule type" value="Genomic_DNA"/>
</dbReference>
<dbReference type="OrthoDB" id="8243979at2"/>
<evidence type="ECO:0000313" key="1">
    <source>
        <dbReference type="EMBL" id="AWL91352.1"/>
    </source>
</evidence>
<dbReference type="Proteomes" id="UP000215703">
    <property type="component" value="Chromosome"/>
</dbReference>